<organism evidence="1 2">
    <name type="scientific">Hibiscus sabdariffa</name>
    <name type="common">roselle</name>
    <dbReference type="NCBI Taxonomy" id="183260"/>
    <lineage>
        <taxon>Eukaryota</taxon>
        <taxon>Viridiplantae</taxon>
        <taxon>Streptophyta</taxon>
        <taxon>Embryophyta</taxon>
        <taxon>Tracheophyta</taxon>
        <taxon>Spermatophyta</taxon>
        <taxon>Magnoliopsida</taxon>
        <taxon>eudicotyledons</taxon>
        <taxon>Gunneridae</taxon>
        <taxon>Pentapetalae</taxon>
        <taxon>rosids</taxon>
        <taxon>malvids</taxon>
        <taxon>Malvales</taxon>
        <taxon>Malvaceae</taxon>
        <taxon>Malvoideae</taxon>
        <taxon>Hibiscus</taxon>
    </lineage>
</organism>
<dbReference type="EMBL" id="JBBPBN010000471">
    <property type="protein sequence ID" value="KAK8485906.1"/>
    <property type="molecule type" value="Genomic_DNA"/>
</dbReference>
<comment type="caution">
    <text evidence="1">The sequence shown here is derived from an EMBL/GenBank/DDBJ whole genome shotgun (WGS) entry which is preliminary data.</text>
</comment>
<proteinExistence type="predicted"/>
<sequence>MGTVAAQGAENSRRLGFRLGSVWPLPAWLSSGKRREGRRRAPVDHTAETAVDGARSSVEAARVHFRGFASIPLSCREIEEAWWKNWGFIGCLAGSGDPTDDPDLN</sequence>
<evidence type="ECO:0000313" key="2">
    <source>
        <dbReference type="Proteomes" id="UP001396334"/>
    </source>
</evidence>
<evidence type="ECO:0000313" key="1">
    <source>
        <dbReference type="EMBL" id="KAK8485906.1"/>
    </source>
</evidence>
<keyword evidence="2" id="KW-1185">Reference proteome</keyword>
<name>A0ABR1ZYV9_9ROSI</name>
<protein>
    <submittedName>
        <fullName evidence="1">Uncharacterized protein</fullName>
    </submittedName>
</protein>
<accession>A0ABR1ZYV9</accession>
<reference evidence="1 2" key="1">
    <citation type="journal article" date="2024" name="G3 (Bethesda)">
        <title>Genome assembly of Hibiscus sabdariffa L. provides insights into metabolisms of medicinal natural products.</title>
        <authorList>
            <person name="Kim T."/>
        </authorList>
    </citation>
    <scope>NUCLEOTIDE SEQUENCE [LARGE SCALE GENOMIC DNA]</scope>
    <source>
        <strain evidence="1">TK-2024</strain>
        <tissue evidence="1">Old leaves</tissue>
    </source>
</reference>
<dbReference type="Proteomes" id="UP001396334">
    <property type="component" value="Unassembled WGS sequence"/>
</dbReference>
<gene>
    <name evidence="1" type="ORF">V6N11_066196</name>
</gene>